<name>A0A1X2GIB7_9FUNG</name>
<keyword evidence="2" id="KW-1185">Reference proteome</keyword>
<evidence type="ECO:0000313" key="1">
    <source>
        <dbReference type="EMBL" id="ORX53629.1"/>
    </source>
</evidence>
<sequence>MWRFTHHSSDIAGLHQHHHFDLLWQSDAFRPPLHKFKDIQDTPNVDLLEADHDMHTDIPSTSLRDRPFSPFSGYYTQEDVYPSSEYDFFENDLTFHDTHPRGYLLFGEDDPYLYTYWPVNGKLKDALPWQQQPLGPLNRRLSTTVLRKRPQSSSFGDDLITKDPSKRPRLVCDQCLFDPQKQCHTNPSLKYDESLEY</sequence>
<dbReference type="Proteomes" id="UP000242146">
    <property type="component" value="Unassembled WGS sequence"/>
</dbReference>
<accession>A0A1X2GIB7</accession>
<reference evidence="1 2" key="1">
    <citation type="submission" date="2016-07" db="EMBL/GenBank/DDBJ databases">
        <title>Pervasive Adenine N6-methylation of Active Genes in Fungi.</title>
        <authorList>
            <consortium name="DOE Joint Genome Institute"/>
            <person name="Mondo S.J."/>
            <person name="Dannebaum R.O."/>
            <person name="Kuo R.C."/>
            <person name="Labutti K."/>
            <person name="Haridas S."/>
            <person name="Kuo A."/>
            <person name="Salamov A."/>
            <person name="Ahrendt S.R."/>
            <person name="Lipzen A."/>
            <person name="Sullivan W."/>
            <person name="Andreopoulos W.B."/>
            <person name="Clum A."/>
            <person name="Lindquist E."/>
            <person name="Daum C."/>
            <person name="Ramamoorthy G.K."/>
            <person name="Gryganskyi A."/>
            <person name="Culley D."/>
            <person name="Magnuson J.K."/>
            <person name="James T.Y."/>
            <person name="O'Malley M.A."/>
            <person name="Stajich J.E."/>
            <person name="Spatafora J.W."/>
            <person name="Visel A."/>
            <person name="Grigoriev I.V."/>
        </authorList>
    </citation>
    <scope>NUCLEOTIDE SEQUENCE [LARGE SCALE GENOMIC DNA]</scope>
    <source>
        <strain evidence="1 2">NRRL 3301</strain>
    </source>
</reference>
<gene>
    <name evidence="1" type="ORF">DM01DRAFT_1336160</name>
</gene>
<evidence type="ECO:0000313" key="2">
    <source>
        <dbReference type="Proteomes" id="UP000242146"/>
    </source>
</evidence>
<proteinExistence type="predicted"/>
<dbReference type="AlphaFoldDB" id="A0A1X2GIB7"/>
<organism evidence="1 2">
    <name type="scientific">Hesseltinella vesiculosa</name>
    <dbReference type="NCBI Taxonomy" id="101127"/>
    <lineage>
        <taxon>Eukaryota</taxon>
        <taxon>Fungi</taxon>
        <taxon>Fungi incertae sedis</taxon>
        <taxon>Mucoromycota</taxon>
        <taxon>Mucoromycotina</taxon>
        <taxon>Mucoromycetes</taxon>
        <taxon>Mucorales</taxon>
        <taxon>Cunninghamellaceae</taxon>
        <taxon>Hesseltinella</taxon>
    </lineage>
</organism>
<comment type="caution">
    <text evidence="1">The sequence shown here is derived from an EMBL/GenBank/DDBJ whole genome shotgun (WGS) entry which is preliminary data.</text>
</comment>
<dbReference type="EMBL" id="MCGT01000015">
    <property type="protein sequence ID" value="ORX53629.1"/>
    <property type="molecule type" value="Genomic_DNA"/>
</dbReference>
<protein>
    <submittedName>
        <fullName evidence="1">Uncharacterized protein</fullName>
    </submittedName>
</protein>
<dbReference type="OrthoDB" id="2219730at2759"/>